<dbReference type="Gene3D" id="3.50.50.60">
    <property type="entry name" value="FAD/NAD(P)-binding domain"/>
    <property type="match status" value="1"/>
</dbReference>
<evidence type="ECO:0000256" key="1">
    <source>
        <dbReference type="SAM" id="MobiDB-lite"/>
    </source>
</evidence>
<reference evidence="2 3" key="1">
    <citation type="submission" date="2021-08" db="EMBL/GenBank/DDBJ databases">
        <title>Draft Genome Sequence of Phanerochaete sordida strain YK-624.</title>
        <authorList>
            <person name="Mori T."/>
            <person name="Dohra H."/>
            <person name="Suzuki T."/>
            <person name="Kawagishi H."/>
            <person name="Hirai H."/>
        </authorList>
    </citation>
    <scope>NUCLEOTIDE SEQUENCE [LARGE SCALE GENOMIC DNA]</scope>
    <source>
        <strain evidence="2 3">YK-624</strain>
    </source>
</reference>
<proteinExistence type="predicted"/>
<keyword evidence="3" id="KW-1185">Reference proteome</keyword>
<accession>A0A9P3G7B3</accession>
<feature type="region of interest" description="Disordered" evidence="1">
    <location>
        <begin position="1"/>
        <end position="22"/>
    </location>
</feature>
<comment type="caution">
    <text evidence="2">The sequence shown here is derived from an EMBL/GenBank/DDBJ whole genome shotgun (WGS) entry which is preliminary data.</text>
</comment>
<dbReference type="GO" id="GO:0016491">
    <property type="term" value="F:oxidoreductase activity"/>
    <property type="evidence" value="ECO:0007669"/>
    <property type="project" value="TreeGrafter"/>
</dbReference>
<organism evidence="2 3">
    <name type="scientific">Phanerochaete sordida</name>
    <dbReference type="NCBI Taxonomy" id="48140"/>
    <lineage>
        <taxon>Eukaryota</taxon>
        <taxon>Fungi</taxon>
        <taxon>Dikarya</taxon>
        <taxon>Basidiomycota</taxon>
        <taxon>Agaricomycotina</taxon>
        <taxon>Agaricomycetes</taxon>
        <taxon>Polyporales</taxon>
        <taxon>Phanerochaetaceae</taxon>
        <taxon>Phanerochaete</taxon>
    </lineage>
</organism>
<dbReference type="Pfam" id="PF13450">
    <property type="entry name" value="NAD_binding_8"/>
    <property type="match status" value="1"/>
</dbReference>
<dbReference type="OrthoDB" id="3258219at2759"/>
<gene>
    <name evidence="2" type="ORF">PsYK624_048600</name>
</gene>
<dbReference type="AlphaFoldDB" id="A0A9P3G7B3"/>
<dbReference type="Proteomes" id="UP000703269">
    <property type="component" value="Unassembled WGS sequence"/>
</dbReference>
<name>A0A9P3G7B3_9APHY</name>
<evidence type="ECO:0000313" key="3">
    <source>
        <dbReference type="Proteomes" id="UP000703269"/>
    </source>
</evidence>
<dbReference type="InterPro" id="IPR036188">
    <property type="entry name" value="FAD/NAD-bd_sf"/>
</dbReference>
<dbReference type="EMBL" id="BPQB01000010">
    <property type="protein sequence ID" value="GJE88774.1"/>
    <property type="molecule type" value="Genomic_DNA"/>
</dbReference>
<protein>
    <recommendedName>
        <fullName evidence="4">Amine oxidase domain-containing protein</fullName>
    </recommendedName>
</protein>
<sequence>MMRPSSDGARGPEDVSASLQPSRASAVPSVFFLSMKVAVVGSGVSGLAATWLLNEYSDHEVHLYEASARAGGHANTVAFKQPGVKDAAAVDVDT</sequence>
<dbReference type="SUPFAM" id="SSF51905">
    <property type="entry name" value="FAD/NAD(P)-binding domain"/>
    <property type="match status" value="1"/>
</dbReference>
<dbReference type="PANTHER" id="PTHR42923">
    <property type="entry name" value="PROTOPORPHYRINOGEN OXIDASE"/>
    <property type="match status" value="1"/>
</dbReference>
<evidence type="ECO:0000313" key="2">
    <source>
        <dbReference type="EMBL" id="GJE88774.1"/>
    </source>
</evidence>
<dbReference type="InterPro" id="IPR050464">
    <property type="entry name" value="Zeta_carotene_desat/Oxidored"/>
</dbReference>
<dbReference type="PANTHER" id="PTHR42923:SF17">
    <property type="entry name" value="AMINE OXIDASE DOMAIN-CONTAINING PROTEIN"/>
    <property type="match status" value="1"/>
</dbReference>
<evidence type="ECO:0008006" key="4">
    <source>
        <dbReference type="Google" id="ProtNLM"/>
    </source>
</evidence>